<evidence type="ECO:0000313" key="10">
    <source>
        <dbReference type="Proteomes" id="UP001500218"/>
    </source>
</evidence>
<reference evidence="9 10" key="1">
    <citation type="journal article" date="2019" name="Int. J. Syst. Evol. Microbiol.">
        <title>The Global Catalogue of Microorganisms (GCM) 10K type strain sequencing project: providing services to taxonomists for standard genome sequencing and annotation.</title>
        <authorList>
            <consortium name="The Broad Institute Genomics Platform"/>
            <consortium name="The Broad Institute Genome Sequencing Center for Infectious Disease"/>
            <person name="Wu L."/>
            <person name="Ma J."/>
        </authorList>
    </citation>
    <scope>NUCLEOTIDE SEQUENCE [LARGE SCALE GENOMIC DNA]</scope>
    <source>
        <strain evidence="9 10">JCM 13250</strain>
    </source>
</reference>
<dbReference type="Proteomes" id="UP001500218">
    <property type="component" value="Unassembled WGS sequence"/>
</dbReference>
<comment type="catalytic activity">
    <reaction evidence="1 7">
        <text>5-hydroxyisourate + H2O = 5-hydroxy-2-oxo-4-ureido-2,5-dihydro-1H-imidazole-5-carboxylate + H(+)</text>
        <dbReference type="Rhea" id="RHEA:23736"/>
        <dbReference type="ChEBI" id="CHEBI:15377"/>
        <dbReference type="ChEBI" id="CHEBI:15378"/>
        <dbReference type="ChEBI" id="CHEBI:18072"/>
        <dbReference type="ChEBI" id="CHEBI:58639"/>
        <dbReference type="EC" id="3.5.2.17"/>
    </reaction>
</comment>
<comment type="subunit">
    <text evidence="4 7">Homotetramer.</text>
</comment>
<dbReference type="PANTHER" id="PTHR10395">
    <property type="entry name" value="URICASE AND TRANSTHYRETIN-RELATED"/>
    <property type="match status" value="1"/>
</dbReference>
<keyword evidence="6 7" id="KW-0378">Hydrolase</keyword>
<evidence type="ECO:0000259" key="8">
    <source>
        <dbReference type="Pfam" id="PF00576"/>
    </source>
</evidence>
<dbReference type="EMBL" id="BAAALT010000073">
    <property type="protein sequence ID" value="GAA1804147.1"/>
    <property type="molecule type" value="Genomic_DNA"/>
</dbReference>
<dbReference type="InterPro" id="IPR036817">
    <property type="entry name" value="Transthyretin/HIU_hydrolase_sf"/>
</dbReference>
<sequence length="99" mass="10921">MISTHVLDTTRGEPAVAVPVRLERLGDDWELVAQGVTDGDGRLRDWLPPGAGRYRLVFDIGADAFFPEVVITFAVTDPARHLHVPLLLSPYGYTTYRGS</sequence>
<dbReference type="EC" id="3.5.2.17" evidence="7"/>
<gene>
    <name evidence="9" type="primary">uraH</name>
    <name evidence="9" type="ORF">GCM10009682_27360</name>
</gene>
<name>A0ABN2LZB4_9ACTN</name>
<dbReference type="PRINTS" id="PR00189">
    <property type="entry name" value="TRNSTHYRETIN"/>
</dbReference>
<keyword evidence="5 7" id="KW-0659">Purine metabolism</keyword>
<comment type="similarity">
    <text evidence="3 7">Belongs to the transthyretin family. 5-hydroxyisourate hydrolase subfamily.</text>
</comment>
<dbReference type="InterPro" id="IPR000895">
    <property type="entry name" value="Transthyretin/HIU_hydrolase"/>
</dbReference>
<dbReference type="NCBIfam" id="TIGR02962">
    <property type="entry name" value="hdxy_isourate"/>
    <property type="match status" value="1"/>
</dbReference>
<dbReference type="Pfam" id="PF00576">
    <property type="entry name" value="Transthyretin"/>
    <property type="match status" value="1"/>
</dbReference>
<dbReference type="CDD" id="cd05822">
    <property type="entry name" value="TLP_HIUase"/>
    <property type="match status" value="1"/>
</dbReference>
<proteinExistence type="inferred from homology"/>
<evidence type="ECO:0000256" key="6">
    <source>
        <dbReference type="ARBA" id="ARBA00022801"/>
    </source>
</evidence>
<dbReference type="InterPro" id="IPR023418">
    <property type="entry name" value="Thyroxine_BS"/>
</dbReference>
<dbReference type="Gene3D" id="2.60.40.180">
    <property type="entry name" value="Transthyretin/hydroxyisourate hydrolase domain"/>
    <property type="match status" value="1"/>
</dbReference>
<dbReference type="SUPFAM" id="SSF49472">
    <property type="entry name" value="Transthyretin (synonym: prealbumin)"/>
    <property type="match status" value="1"/>
</dbReference>
<evidence type="ECO:0000256" key="1">
    <source>
        <dbReference type="ARBA" id="ARBA00001043"/>
    </source>
</evidence>
<dbReference type="RefSeq" id="WP_344130530.1">
    <property type="nucleotide sequence ID" value="NZ_BAAALT010000073.1"/>
</dbReference>
<dbReference type="PROSITE" id="PS00768">
    <property type="entry name" value="TRANSTHYRETIN_1"/>
    <property type="match status" value="1"/>
</dbReference>
<evidence type="ECO:0000256" key="2">
    <source>
        <dbReference type="ARBA" id="ARBA00002704"/>
    </source>
</evidence>
<evidence type="ECO:0000256" key="7">
    <source>
        <dbReference type="RuleBase" id="RU361270"/>
    </source>
</evidence>
<evidence type="ECO:0000256" key="5">
    <source>
        <dbReference type="ARBA" id="ARBA00022631"/>
    </source>
</evidence>
<accession>A0ABN2LZB4</accession>
<evidence type="ECO:0000256" key="3">
    <source>
        <dbReference type="ARBA" id="ARBA00009850"/>
    </source>
</evidence>
<feature type="domain" description="Transthyretin/hydroxyisourate hydrolase" evidence="8">
    <location>
        <begin position="2"/>
        <end position="98"/>
    </location>
</feature>
<organism evidence="9 10">
    <name type="scientific">Luedemannella flava</name>
    <dbReference type="NCBI Taxonomy" id="349316"/>
    <lineage>
        <taxon>Bacteria</taxon>
        <taxon>Bacillati</taxon>
        <taxon>Actinomycetota</taxon>
        <taxon>Actinomycetes</taxon>
        <taxon>Micromonosporales</taxon>
        <taxon>Micromonosporaceae</taxon>
        <taxon>Luedemannella</taxon>
    </lineage>
</organism>
<dbReference type="PANTHER" id="PTHR10395:SF7">
    <property type="entry name" value="5-HYDROXYISOURATE HYDROLASE"/>
    <property type="match status" value="1"/>
</dbReference>
<dbReference type="GO" id="GO:0016787">
    <property type="term" value="F:hydrolase activity"/>
    <property type="evidence" value="ECO:0007669"/>
    <property type="project" value="UniProtKB-KW"/>
</dbReference>
<comment type="function">
    <text evidence="2">Catalyzes the hydrolysis of 5-hydroxyisourate (HIU) to 2-oxo-4-hydroxy-4-carboxy-5-ureidoimidazoline (OHCU).</text>
</comment>
<dbReference type="InterPro" id="IPR014306">
    <property type="entry name" value="Hydroxyisourate_hydrolase"/>
</dbReference>
<keyword evidence="10" id="KW-1185">Reference proteome</keyword>
<evidence type="ECO:0000256" key="4">
    <source>
        <dbReference type="ARBA" id="ARBA00011881"/>
    </source>
</evidence>
<comment type="caution">
    <text evidence="9">The sequence shown here is derived from an EMBL/GenBank/DDBJ whole genome shotgun (WGS) entry which is preliminary data.</text>
</comment>
<protein>
    <recommendedName>
        <fullName evidence="7">5-hydroxyisourate hydrolase</fullName>
        <shortName evidence="7">HIU hydrolase</shortName>
        <shortName evidence="7">HIUHase</shortName>
        <ecNumber evidence="7">3.5.2.17</ecNumber>
    </recommendedName>
</protein>
<evidence type="ECO:0000313" key="9">
    <source>
        <dbReference type="EMBL" id="GAA1804147.1"/>
    </source>
</evidence>
<dbReference type="InterPro" id="IPR023416">
    <property type="entry name" value="Transthyretin/HIU_hydrolase_d"/>
</dbReference>